<feature type="domain" description="HTH gntR-type" evidence="4">
    <location>
        <begin position="250"/>
        <end position="318"/>
    </location>
</feature>
<dbReference type="GO" id="GO:0003700">
    <property type="term" value="F:DNA-binding transcription factor activity"/>
    <property type="evidence" value="ECO:0007669"/>
    <property type="project" value="InterPro"/>
</dbReference>
<evidence type="ECO:0000313" key="5">
    <source>
        <dbReference type="EMBL" id="RGC18022.1"/>
    </source>
</evidence>
<dbReference type="GO" id="GO:0003677">
    <property type="term" value="F:DNA binding"/>
    <property type="evidence" value="ECO:0007669"/>
    <property type="project" value="UniProtKB-KW"/>
</dbReference>
<dbReference type="Proteomes" id="UP000260025">
    <property type="component" value="Unassembled WGS sequence"/>
</dbReference>
<dbReference type="EMBL" id="QVEV01000003">
    <property type="protein sequence ID" value="RGC18022.1"/>
    <property type="molecule type" value="Genomic_DNA"/>
</dbReference>
<name>A0A3E2W2S2_CLOIN</name>
<evidence type="ECO:0000259" key="4">
    <source>
        <dbReference type="PROSITE" id="PS50949"/>
    </source>
</evidence>
<reference evidence="5 6" key="1">
    <citation type="submission" date="2018-08" db="EMBL/GenBank/DDBJ databases">
        <title>A genome reference for cultivated species of the human gut microbiota.</title>
        <authorList>
            <person name="Zou Y."/>
            <person name="Xue W."/>
            <person name="Luo G."/>
        </authorList>
    </citation>
    <scope>NUCLEOTIDE SEQUENCE [LARGE SCALE GENOMIC DNA]</scope>
    <source>
        <strain evidence="5 6">OF01-2LB</strain>
    </source>
</reference>
<dbReference type="PANTHER" id="PTHR38445">
    <property type="entry name" value="HTH-TYPE TRANSCRIPTIONAL REPRESSOR YTRA"/>
    <property type="match status" value="1"/>
</dbReference>
<dbReference type="RefSeq" id="WP_117441996.1">
    <property type="nucleotide sequence ID" value="NZ_JAJFEN010000011.1"/>
</dbReference>
<dbReference type="SMART" id="SM00345">
    <property type="entry name" value="HTH_GNTR"/>
    <property type="match status" value="2"/>
</dbReference>
<keyword evidence="2" id="KW-0238">DNA-binding</keyword>
<protein>
    <submittedName>
        <fullName evidence="5">GntR family transcriptional regulator</fullName>
    </submittedName>
</protein>
<dbReference type="PANTHER" id="PTHR38445:SF9">
    <property type="entry name" value="HTH-TYPE TRANSCRIPTIONAL REPRESSOR YTRA"/>
    <property type="match status" value="1"/>
</dbReference>
<evidence type="ECO:0000256" key="1">
    <source>
        <dbReference type="ARBA" id="ARBA00023015"/>
    </source>
</evidence>
<evidence type="ECO:0000256" key="3">
    <source>
        <dbReference type="ARBA" id="ARBA00023163"/>
    </source>
</evidence>
<evidence type="ECO:0000313" key="6">
    <source>
        <dbReference type="Proteomes" id="UP000260025"/>
    </source>
</evidence>
<sequence>MKGKTYYSSLYDSLTSLIITRRLPYGSRLPSAKQLCSTYQVGIRTVQDVLRDMRDAGYISLEERKRARVIWKPSQAHDEQRDFYILRTHRQMIDVLESMRLCLPPLCSGLCDLLQEKDICHLYKMLAALEDKNLDKRRLLIRDFNVYLLQRYHNDMILDLYLTTFSYIEYPLLYHTDLFSSYHGSLKHDYELLLAAYTEKNRSFVYDFYYHTICYTIRRIQEHAAQIQLPSNHSIQDAEPFFWQPKHSHDYVYTLVFRDIIRGIASKAYADQQLLPPIEQLSKTYQVSYATIRKVLKQLNDIGLAKTYNGLGTRIQLKKGVAQAHLEDSMMIRDAVKFIGAVQFITVTIARCCLEYFDQLIVLAPIMEERIKKRHYDGVGFLDALLVVLPHANLKQILQEFRTILSWGFYFTLLQLDEQLVERYYKRCEEAIGYLLRRDAAGYCRCIQQVYEQLFHIIIHCARRIGIRQCDAIQLPDINALPLQESTQTYSDLPPTG</sequence>
<accession>A0A3E2W2S2</accession>
<proteinExistence type="predicted"/>
<dbReference type="PROSITE" id="PS50949">
    <property type="entry name" value="HTH_GNTR"/>
    <property type="match status" value="2"/>
</dbReference>
<dbReference type="AlphaFoldDB" id="A0A3E2W2S2"/>
<dbReference type="OrthoDB" id="1650692at2"/>
<feature type="domain" description="HTH gntR-type" evidence="4">
    <location>
        <begin position="4"/>
        <end position="73"/>
    </location>
</feature>
<dbReference type="InterPro" id="IPR000524">
    <property type="entry name" value="Tscrpt_reg_HTH_GntR"/>
</dbReference>
<evidence type="ECO:0000256" key="2">
    <source>
        <dbReference type="ARBA" id="ARBA00023125"/>
    </source>
</evidence>
<dbReference type="InterPro" id="IPR036388">
    <property type="entry name" value="WH-like_DNA-bd_sf"/>
</dbReference>
<dbReference type="InterPro" id="IPR036390">
    <property type="entry name" value="WH_DNA-bd_sf"/>
</dbReference>
<organism evidence="5 6">
    <name type="scientific">Clostridium innocuum</name>
    <dbReference type="NCBI Taxonomy" id="1522"/>
    <lineage>
        <taxon>Bacteria</taxon>
        <taxon>Bacillati</taxon>
        <taxon>Bacillota</taxon>
        <taxon>Clostridia</taxon>
        <taxon>Eubacteriales</taxon>
        <taxon>Clostridiaceae</taxon>
        <taxon>Clostridium</taxon>
    </lineage>
</organism>
<dbReference type="Pfam" id="PF00392">
    <property type="entry name" value="GntR"/>
    <property type="match status" value="2"/>
</dbReference>
<dbReference type="Gene3D" id="1.10.10.10">
    <property type="entry name" value="Winged helix-like DNA-binding domain superfamily/Winged helix DNA-binding domain"/>
    <property type="match status" value="2"/>
</dbReference>
<dbReference type="SUPFAM" id="SSF46785">
    <property type="entry name" value="Winged helix' DNA-binding domain"/>
    <property type="match status" value="2"/>
</dbReference>
<comment type="caution">
    <text evidence="5">The sequence shown here is derived from an EMBL/GenBank/DDBJ whole genome shotgun (WGS) entry which is preliminary data.</text>
</comment>
<keyword evidence="3" id="KW-0804">Transcription</keyword>
<keyword evidence="1" id="KW-0805">Transcription regulation</keyword>
<gene>
    <name evidence="5" type="ORF">DXA38_03405</name>
</gene>